<evidence type="ECO:0000313" key="18">
    <source>
        <dbReference type="EMBL" id="SSX00374.1"/>
    </source>
</evidence>
<feature type="transmembrane region" description="Helical" evidence="15">
    <location>
        <begin position="1064"/>
        <end position="1089"/>
    </location>
</feature>
<reference evidence="18" key="1">
    <citation type="submission" date="2018-04" db="EMBL/GenBank/DDBJ databases">
        <authorList>
            <person name="Go L.Y."/>
            <person name="Mitchell J.A."/>
        </authorList>
    </citation>
    <scope>NUCLEOTIDE SEQUENCE</scope>
    <source>
        <tissue evidence="18">Whole organism</tissue>
    </source>
</reference>
<keyword evidence="12" id="KW-0325">Glycoprotein</keyword>
<dbReference type="InterPro" id="IPR032190">
    <property type="entry name" value="NPC1_N"/>
</dbReference>
<dbReference type="PROSITE" id="PS50156">
    <property type="entry name" value="SSD"/>
    <property type="match status" value="1"/>
</dbReference>
<keyword evidence="6 16" id="KW-0732">Signal</keyword>
<dbReference type="GO" id="GO:0012505">
    <property type="term" value="C:endomembrane system"/>
    <property type="evidence" value="ECO:0007669"/>
    <property type="project" value="UniProtKB-SubCell"/>
</dbReference>
<dbReference type="GO" id="GO:0042632">
    <property type="term" value="P:cholesterol homeostasis"/>
    <property type="evidence" value="ECO:0007669"/>
    <property type="project" value="TreeGrafter"/>
</dbReference>
<keyword evidence="9 15" id="KW-0472">Membrane</keyword>
<comment type="similarity">
    <text evidence="2">Belongs to the patched family.</text>
</comment>
<evidence type="ECO:0000256" key="16">
    <source>
        <dbReference type="SAM" id="SignalP"/>
    </source>
</evidence>
<dbReference type="Pfam" id="PF22314">
    <property type="entry name" value="NPC1_MLD"/>
    <property type="match status" value="1"/>
</dbReference>
<dbReference type="InterPro" id="IPR053958">
    <property type="entry name" value="HMGCR/SNAP/NPC1-like_SSD"/>
</dbReference>
<evidence type="ECO:0000256" key="1">
    <source>
        <dbReference type="ARBA" id="ARBA00004127"/>
    </source>
</evidence>
<dbReference type="GO" id="GO:0015485">
    <property type="term" value="F:cholesterol binding"/>
    <property type="evidence" value="ECO:0007669"/>
    <property type="project" value="TreeGrafter"/>
</dbReference>
<dbReference type="EMBL" id="UFQS01000140">
    <property type="protein sequence ID" value="SSX00374.1"/>
    <property type="molecule type" value="Genomic_DNA"/>
</dbReference>
<feature type="transmembrane region" description="Helical" evidence="15">
    <location>
        <begin position="559"/>
        <end position="580"/>
    </location>
</feature>
<dbReference type="FunFam" id="1.20.1640.10:FF:000010">
    <property type="entry name" value="NPC intracellular cholesterol transporter 1"/>
    <property type="match status" value="1"/>
</dbReference>
<sequence length="1173" mass="132779">MKFIIYFFLLIFAKVNCDCLLKGQCKSDKEFVQIVNVPPSKGELDATGLEILRKRCPELYDGENSSVCCESPQLIQMDKSFKAADMYFGKCETCTRNMLKSICALICSPQQSRFVSVAKIYENDTTCASSVNFSIDHDYMQTTFDSCKSITSPMTMTRAFDVACGDETSFSCTPVKWYKFLGDVEKFKVNYVTNESNPERRFTYPVKECNENYDNSTACSCNDCPIACSIKHQPRDYDEDDSKLMHQMTFVLLSITCLILIILYILSNSSIGTCKWIQGGLSIDIYLKKVFTRWGEMIANRPKIVLAIFFIVVMNLSWGIKFIKVTTDPVQLWAAPDSRARQEKDYYDAKFGPFYRTEQVFLIPKYQGKLNHPNYTEHGPVYNFTFLNEVLKLQDSILNLGRDENEGLEKICYAPVMEENQPVKLENCVVQSIFGYLGDMSDFNEDYNFVEDRIGNCMRNPYRHDCLSKWGGPALPELVIGGYPKTDKDSPPQYHLAKALSITIVVKNYKNSTLLESAMKWEKRFIDFLSNYHNDHFDFAFKAERSIEDGINEMSDAEILTVIVSYSLMFLYIVFSLGRIRKLKSFFMESKITLAFGGILIVMASVTCSLGIFGFAGVSTTMLTIEVIPFLVLAVGVDNIFILVQTFNRLERHEDVSKGLGIALGEVGPSLLLTAASECFCFSIGALSNMPAVKTFAYFSTVAIFLDFVFQTTAFVALIALDEKRCRNMRYDLVCCFKSKETPKSFKNNRGVTESIFDLFYTPLIMSKSVQIMVLIAMILWTSFSLYVLPHIEPGLEQDLTMPKDSSLAKYFRFMEKYLNMGPPVYFVVKPGLNYSIEEDQNLICGGIACHPNSLISQIGGASYNSDKTKIAKISNSWLDDYFDWIKNGDCFSKKKNRIKLKGKRPVNKVFDDNLSKYLANLPGESCPKGGKAVYADAIHFNENKIQNTYFMTYHTPLKSSRDYYTALEQARILSDNINEVFRAHKRDAEVFPYSIFYVFYEQYLTIWKDAAISLGLALFAVFVITFLVTGFDLISSLIVLFMVGMILINMGGFMWMFSISLNAISLVNLVVCVGIGVEFVSHIVWAYAQSSGTRIERASQTLTTTGSSVLSGIALTKFCGIVVLAFARSQIFRVFYFQMYMGIVLIGAVHGLIFLPILLCYLGKQSKTDSVN</sequence>
<keyword evidence="13" id="KW-0753">Steroid metabolism</keyword>
<dbReference type="GO" id="GO:0005886">
    <property type="term" value="C:plasma membrane"/>
    <property type="evidence" value="ECO:0007669"/>
    <property type="project" value="TreeGrafter"/>
</dbReference>
<feature type="transmembrane region" description="Helical" evidence="15">
    <location>
        <begin position="304"/>
        <end position="323"/>
    </location>
</feature>
<name>A0A336K5W7_CULSO</name>
<evidence type="ECO:0000256" key="9">
    <source>
        <dbReference type="ARBA" id="ARBA00023136"/>
    </source>
</evidence>
<comment type="subcellular location">
    <subcellularLocation>
        <location evidence="1">Endomembrane system</location>
        <topology evidence="1">Multi-pass membrane protein</topology>
    </subcellularLocation>
</comment>
<feature type="transmembrane region" description="Helical" evidence="15">
    <location>
        <begin position="592"/>
        <end position="615"/>
    </location>
</feature>
<keyword evidence="8" id="KW-0443">Lipid metabolism</keyword>
<dbReference type="AlphaFoldDB" id="A0A336K5W7"/>
<evidence type="ECO:0000256" key="7">
    <source>
        <dbReference type="ARBA" id="ARBA00022989"/>
    </source>
</evidence>
<keyword evidence="4" id="KW-0153">Cholesterol metabolism</keyword>
<dbReference type="GO" id="GO:0030299">
    <property type="term" value="P:intestinal cholesterol absorption"/>
    <property type="evidence" value="ECO:0007669"/>
    <property type="project" value="TreeGrafter"/>
</dbReference>
<evidence type="ECO:0000256" key="8">
    <source>
        <dbReference type="ARBA" id="ARBA00023098"/>
    </source>
</evidence>
<feature type="chain" id="PRO_5033342593" evidence="16">
    <location>
        <begin position="18"/>
        <end position="1173"/>
    </location>
</feature>
<dbReference type="Gene3D" id="1.20.1640.10">
    <property type="entry name" value="Multidrug efflux transporter AcrB transmembrane domain"/>
    <property type="match status" value="2"/>
</dbReference>
<feature type="transmembrane region" description="Helical" evidence="15">
    <location>
        <begin position="1038"/>
        <end position="1058"/>
    </location>
</feature>
<feature type="signal peptide" evidence="16">
    <location>
        <begin position="1"/>
        <end position="17"/>
    </location>
</feature>
<protein>
    <submittedName>
        <fullName evidence="18">CSON002459 protein</fullName>
    </submittedName>
</protein>
<reference evidence="19" key="2">
    <citation type="submission" date="2018-07" db="EMBL/GenBank/DDBJ databases">
        <authorList>
            <person name="Quirk P.G."/>
            <person name="Krulwich T.A."/>
        </authorList>
    </citation>
    <scope>NUCLEOTIDE SEQUENCE</scope>
</reference>
<comment type="catalytic activity">
    <reaction evidence="14">
        <text>cholesterol(in) = cholesterol(out)</text>
        <dbReference type="Rhea" id="RHEA:39747"/>
        <dbReference type="ChEBI" id="CHEBI:16113"/>
    </reaction>
</comment>
<evidence type="ECO:0000256" key="14">
    <source>
        <dbReference type="ARBA" id="ARBA00034049"/>
    </source>
</evidence>
<feature type="transmembrane region" description="Helical" evidence="15">
    <location>
        <begin position="627"/>
        <end position="647"/>
    </location>
</feature>
<feature type="transmembrane region" description="Helical" evidence="15">
    <location>
        <begin position="1110"/>
        <end position="1128"/>
    </location>
</feature>
<dbReference type="GO" id="GO:0008203">
    <property type="term" value="P:cholesterol metabolic process"/>
    <property type="evidence" value="ECO:0007669"/>
    <property type="project" value="UniProtKB-KW"/>
</dbReference>
<feature type="domain" description="SSD" evidence="17">
    <location>
        <begin position="558"/>
        <end position="721"/>
    </location>
</feature>
<keyword evidence="5 15" id="KW-0812">Transmembrane</keyword>
<evidence type="ECO:0000256" key="12">
    <source>
        <dbReference type="ARBA" id="ARBA00023180"/>
    </source>
</evidence>
<evidence type="ECO:0000256" key="6">
    <source>
        <dbReference type="ARBA" id="ARBA00022729"/>
    </source>
</evidence>
<evidence type="ECO:0000256" key="13">
    <source>
        <dbReference type="ARBA" id="ARBA00023221"/>
    </source>
</evidence>
<dbReference type="FunFam" id="1.20.1640.10:FF:000008">
    <property type="entry name" value="NPC intracellular cholesterol transporter 1"/>
    <property type="match status" value="1"/>
</dbReference>
<evidence type="ECO:0000256" key="5">
    <source>
        <dbReference type="ARBA" id="ARBA00022692"/>
    </source>
</evidence>
<evidence type="ECO:0000313" key="19">
    <source>
        <dbReference type="EMBL" id="SSX20754.1"/>
    </source>
</evidence>
<dbReference type="Pfam" id="PF16414">
    <property type="entry name" value="NPC1_N"/>
    <property type="match status" value="1"/>
</dbReference>
<dbReference type="PANTHER" id="PTHR45727:SF6">
    <property type="entry name" value="NPC INTRACELLULAR CHOLESTEROL TRANSPORTER 1 HOMOLOG 1B"/>
    <property type="match status" value="1"/>
</dbReference>
<evidence type="ECO:0000256" key="2">
    <source>
        <dbReference type="ARBA" id="ARBA00005585"/>
    </source>
</evidence>
<feature type="transmembrane region" description="Helical" evidence="15">
    <location>
        <begin position="697"/>
        <end position="721"/>
    </location>
</feature>
<dbReference type="EMBL" id="UFQT01000140">
    <property type="protein sequence ID" value="SSX20754.1"/>
    <property type="molecule type" value="Genomic_DNA"/>
</dbReference>
<feature type="transmembrane region" description="Helical" evidence="15">
    <location>
        <begin position="770"/>
        <end position="789"/>
    </location>
</feature>
<dbReference type="VEuPathDB" id="VectorBase:CSON002459"/>
<evidence type="ECO:0000256" key="4">
    <source>
        <dbReference type="ARBA" id="ARBA00022548"/>
    </source>
</evidence>
<dbReference type="Pfam" id="PF12349">
    <property type="entry name" value="Sterol-sensing"/>
    <property type="match status" value="1"/>
</dbReference>
<proteinExistence type="inferred from homology"/>
<dbReference type="GO" id="GO:0030301">
    <property type="term" value="P:cholesterol transport"/>
    <property type="evidence" value="ECO:0007669"/>
    <property type="project" value="UniProtKB-ARBA"/>
</dbReference>
<feature type="transmembrane region" description="Helical" evidence="15">
    <location>
        <begin position="1011"/>
        <end position="1031"/>
    </location>
</feature>
<keyword evidence="7 15" id="KW-1133">Transmembrane helix</keyword>
<evidence type="ECO:0000256" key="3">
    <source>
        <dbReference type="ARBA" id="ARBA00022448"/>
    </source>
</evidence>
<feature type="transmembrane region" description="Helical" evidence="15">
    <location>
        <begin position="244"/>
        <end position="266"/>
    </location>
</feature>
<dbReference type="InterPro" id="IPR053956">
    <property type="entry name" value="NPC1_MLD"/>
</dbReference>
<evidence type="ECO:0000256" key="15">
    <source>
        <dbReference type="SAM" id="Phobius"/>
    </source>
</evidence>
<dbReference type="InterPro" id="IPR000731">
    <property type="entry name" value="SSD"/>
</dbReference>
<accession>A0A336K5W7</accession>
<organism evidence="18">
    <name type="scientific">Culicoides sonorensis</name>
    <name type="common">Biting midge</name>
    <dbReference type="NCBI Taxonomy" id="179676"/>
    <lineage>
        <taxon>Eukaryota</taxon>
        <taxon>Metazoa</taxon>
        <taxon>Ecdysozoa</taxon>
        <taxon>Arthropoda</taxon>
        <taxon>Hexapoda</taxon>
        <taxon>Insecta</taxon>
        <taxon>Pterygota</taxon>
        <taxon>Neoptera</taxon>
        <taxon>Endopterygota</taxon>
        <taxon>Diptera</taxon>
        <taxon>Nematocera</taxon>
        <taxon>Chironomoidea</taxon>
        <taxon>Ceratopogonidae</taxon>
        <taxon>Ceratopogoninae</taxon>
        <taxon>Culicoides</taxon>
        <taxon>Monoculicoides</taxon>
    </lineage>
</organism>
<gene>
    <name evidence="18" type="primary">CSON002459</name>
</gene>
<keyword evidence="10" id="KW-1015">Disulfide bond</keyword>
<dbReference type="SUPFAM" id="SSF82866">
    <property type="entry name" value="Multidrug efflux transporter AcrB transmembrane domain"/>
    <property type="match status" value="2"/>
</dbReference>
<keyword evidence="3" id="KW-0813">Transport</keyword>
<evidence type="ECO:0000256" key="10">
    <source>
        <dbReference type="ARBA" id="ARBA00023157"/>
    </source>
</evidence>
<evidence type="ECO:0000256" key="11">
    <source>
        <dbReference type="ARBA" id="ARBA00023166"/>
    </source>
</evidence>
<feature type="transmembrane region" description="Helical" evidence="15">
    <location>
        <begin position="1140"/>
        <end position="1163"/>
    </location>
</feature>
<evidence type="ECO:0000259" key="17">
    <source>
        <dbReference type="PROSITE" id="PS50156"/>
    </source>
</evidence>
<dbReference type="PANTHER" id="PTHR45727">
    <property type="entry name" value="NPC INTRACELLULAR CHOLESTEROL TRANSPORTER 1"/>
    <property type="match status" value="1"/>
</dbReference>
<keyword evidence="11" id="KW-1207">Sterol metabolism</keyword>